<dbReference type="EMBL" id="JBCEZU010000089">
    <property type="protein sequence ID" value="KAK9531445.1"/>
    <property type="molecule type" value="Genomic_DNA"/>
</dbReference>
<dbReference type="InterPro" id="IPR000772">
    <property type="entry name" value="Ricin_B_lectin"/>
</dbReference>
<organism evidence="5 6">
    <name type="scientific">Zoarces viviparus</name>
    <name type="common">Viviparous eelpout</name>
    <name type="synonym">Blennius viviparus</name>
    <dbReference type="NCBI Taxonomy" id="48416"/>
    <lineage>
        <taxon>Eukaryota</taxon>
        <taxon>Metazoa</taxon>
        <taxon>Chordata</taxon>
        <taxon>Craniata</taxon>
        <taxon>Vertebrata</taxon>
        <taxon>Euteleostomi</taxon>
        <taxon>Actinopterygii</taxon>
        <taxon>Neopterygii</taxon>
        <taxon>Teleostei</taxon>
        <taxon>Neoteleostei</taxon>
        <taxon>Acanthomorphata</taxon>
        <taxon>Eupercaria</taxon>
        <taxon>Perciformes</taxon>
        <taxon>Cottioidei</taxon>
        <taxon>Zoarcales</taxon>
        <taxon>Zoarcidae</taxon>
        <taxon>Zoarcinae</taxon>
        <taxon>Zoarces</taxon>
    </lineage>
</organism>
<protein>
    <recommendedName>
        <fullName evidence="4">Beta/gamma crystallin 'Greek key' domain-containing protein</fullName>
    </recommendedName>
</protein>
<feature type="domain" description="Beta/gamma crystallin 'Greek key'" evidence="4">
    <location>
        <begin position="719"/>
        <end position="761"/>
    </location>
</feature>
<dbReference type="Proteomes" id="UP001488805">
    <property type="component" value="Unassembled WGS sequence"/>
</dbReference>
<reference evidence="5 6" key="1">
    <citation type="journal article" date="2024" name="Genome Biol. Evol.">
        <title>Chromosome-level genome assembly of the viviparous eelpout Zoarces viviparus.</title>
        <authorList>
            <person name="Fuhrmann N."/>
            <person name="Brasseur M.V."/>
            <person name="Bakowski C.E."/>
            <person name="Podsiadlowski L."/>
            <person name="Prost S."/>
            <person name="Krehenwinkel H."/>
            <person name="Mayer C."/>
        </authorList>
    </citation>
    <scope>NUCLEOTIDE SEQUENCE [LARGE SCALE GENOMIC DNA]</scope>
    <source>
        <strain evidence="5">NO-MEL_2022_Ind0_liver</strain>
    </source>
</reference>
<feature type="region of interest" description="Disordered" evidence="3">
    <location>
        <begin position="1"/>
        <end position="23"/>
    </location>
</feature>
<evidence type="ECO:0000256" key="3">
    <source>
        <dbReference type="SAM" id="MobiDB-lite"/>
    </source>
</evidence>
<feature type="compositionally biased region" description="Polar residues" evidence="3">
    <location>
        <begin position="209"/>
        <end position="221"/>
    </location>
</feature>
<name>A0AAW1FAD7_ZOAVI</name>
<keyword evidence="2" id="KW-0677">Repeat</keyword>
<feature type="region of interest" description="Disordered" evidence="3">
    <location>
        <begin position="204"/>
        <end position="249"/>
    </location>
</feature>
<dbReference type="Pfam" id="PF00652">
    <property type="entry name" value="Ricin_B_lectin"/>
    <property type="match status" value="1"/>
</dbReference>
<dbReference type="PROSITE" id="PS50231">
    <property type="entry name" value="RICIN_B_LECTIN"/>
    <property type="match status" value="1"/>
</dbReference>
<dbReference type="AlphaFoldDB" id="A0AAW1FAD7"/>
<feature type="domain" description="Beta/gamma crystallin 'Greek key'" evidence="4">
    <location>
        <begin position="382"/>
        <end position="421"/>
    </location>
</feature>
<dbReference type="SUPFAM" id="SSF50370">
    <property type="entry name" value="Ricin B-like lectins"/>
    <property type="match status" value="1"/>
</dbReference>
<evidence type="ECO:0000256" key="2">
    <source>
        <dbReference type="ARBA" id="ARBA00022737"/>
    </source>
</evidence>
<keyword evidence="6" id="KW-1185">Reference proteome</keyword>
<dbReference type="InterPro" id="IPR035992">
    <property type="entry name" value="Ricin_B-like_lectins"/>
</dbReference>
<dbReference type="SUPFAM" id="SSF49695">
    <property type="entry name" value="gamma-Crystallin-like"/>
    <property type="match status" value="3"/>
</dbReference>
<evidence type="ECO:0000313" key="5">
    <source>
        <dbReference type="EMBL" id="KAK9531445.1"/>
    </source>
</evidence>
<dbReference type="SMART" id="SM00247">
    <property type="entry name" value="XTALbg"/>
    <property type="match status" value="6"/>
</dbReference>
<accession>A0AAW1FAD7</accession>
<comment type="similarity">
    <text evidence="1">Belongs to the beta/gamma-crystallin family.</text>
</comment>
<feature type="compositionally biased region" description="Basic and acidic residues" evidence="3">
    <location>
        <begin position="10"/>
        <end position="19"/>
    </location>
</feature>
<feature type="domain" description="Beta/gamma crystallin 'Greek key'" evidence="4">
    <location>
        <begin position="809"/>
        <end position="853"/>
    </location>
</feature>
<dbReference type="Gene3D" id="2.80.10.50">
    <property type="match status" value="1"/>
</dbReference>
<evidence type="ECO:0000259" key="4">
    <source>
        <dbReference type="PROSITE" id="PS50915"/>
    </source>
</evidence>
<dbReference type="GO" id="GO:0005212">
    <property type="term" value="F:structural constituent of eye lens"/>
    <property type="evidence" value="ECO:0007669"/>
    <property type="project" value="TreeGrafter"/>
</dbReference>
<dbReference type="GO" id="GO:0007601">
    <property type="term" value="P:visual perception"/>
    <property type="evidence" value="ECO:0007669"/>
    <property type="project" value="TreeGrafter"/>
</dbReference>
<sequence length="1078" mass="118876">MKKLHFPHGRSKDDSETRQDAPSSWLDVDFPKRLLKVSMPKLSSFGSESNLLDTELDDDDFVEKIKKLCAPFSLPPRKHNQLRTPQPPFAMPAIREARFEKTFDPEEFKFGLRKKDQFSVDTSQGLLDFKSQNKETKSGVKPARASLADRSMLLSILDPHSHLRDNTAVKDEEDVKEERNDQIKVKSRLEGSCVFSSLSSSFREKRSGVQTQAEGTHSGDVSPSEAPQLSPPSVSQPPPPSPTATNPLKDTLALGHREEARAAEAAVSDSGLPLPSFNDNKLPDYLEKYLPREPAKPGHSIQGQKQVRAEVIGKMTALASGGEAVLAVKPGRVLPDAVPPCFPEIPPITHPTLLELKQPLALPQAIKSNTIITAKGFHKRPGKMVLFEKPQFSGEAHEIYRDVADATSLQLSPLISVKVVRGCWVIYEKPDFQGRSIALEEGGTELANMWAEPGPETEPQNNPPMLIGSIRLAVWDYSLPRIDLFTEPKGLGRVTPYHDDTIETGSFGIPLSTASIQVHSGVWLVFSDPGFQGMIAVLETGEYPFPDAWGFPSPFVGSLRPLKMGGFKVENPNEVKAVVYEKPGLEGSCLEIDSDVFSFCESEGDTATDGANVDLRKLKSVGSLKIIGGLWLGYSEPGFEGQQYILEEGEYLDCSDWGGADQLRSLRPILADFMSPHLKMFSDRDFGELGVNIDLTVPVIDMDGTGYGMKTQSVDVIGGVWVVFEEPGFCGECYLLEKGLYGSPEDWGAPQPRVASVMPVVLDDFENAAKFKVQIFSEPGFQGSVVPLEDSVASLQDGVSVASCKVLAGSWLAFEGPDFTGRMYVLEVGSYPDLRAMGCVNARSSILSLQTVGFEFSLPSITLFERCGLWGKRVVLTDGSVNLQLAGGCSRVQSVLVEGGMWVLYEGINYRGPQILLKPGEVPDWRKFSSWQRIGSLRPLIQKRVHFRLRNRQTGLMMSVTGDLDEIKLLRVQETEETDGFEQIWFYQNGHLHCKLLEECCLSPSGSVTMSGSRVGLSPEPDNQDQLWSFTPNGFICYTPTSDLVLDVKGGTHYDKNQVILKTLDPNKLQQQWDVEII</sequence>
<proteinExistence type="inferred from homology"/>
<feature type="region of interest" description="Disordered" evidence="3">
    <location>
        <begin position="164"/>
        <end position="183"/>
    </location>
</feature>
<dbReference type="InterPro" id="IPR011024">
    <property type="entry name" value="G_crystallin-like"/>
</dbReference>
<feature type="domain" description="Beta/gamma crystallin 'Greek key'" evidence="4">
    <location>
        <begin position="771"/>
        <end position="808"/>
    </location>
</feature>
<dbReference type="PANTHER" id="PTHR11818">
    <property type="entry name" value="BETA/GAMMA CRYSTALLIN"/>
    <property type="match status" value="1"/>
</dbReference>
<feature type="domain" description="Beta/gamma crystallin 'Greek key'" evidence="4">
    <location>
        <begin position="575"/>
        <end position="628"/>
    </location>
</feature>
<feature type="domain" description="Beta/gamma crystallin 'Greek key'" evidence="4">
    <location>
        <begin position="521"/>
        <end position="563"/>
    </location>
</feature>
<comment type="caution">
    <text evidence="5">The sequence shown here is derived from an EMBL/GenBank/DDBJ whole genome shotgun (WGS) entry which is preliminary data.</text>
</comment>
<dbReference type="Pfam" id="PF00030">
    <property type="entry name" value="Crystall"/>
    <property type="match status" value="6"/>
</dbReference>
<evidence type="ECO:0000313" key="6">
    <source>
        <dbReference type="Proteomes" id="UP001488805"/>
    </source>
</evidence>
<gene>
    <name evidence="5" type="ORF">VZT92_010871</name>
</gene>
<dbReference type="InterPro" id="IPR001064">
    <property type="entry name" value="Beta/gamma_crystallin"/>
</dbReference>
<dbReference type="GO" id="GO:0002088">
    <property type="term" value="P:lens development in camera-type eye"/>
    <property type="evidence" value="ECO:0007669"/>
    <property type="project" value="TreeGrafter"/>
</dbReference>
<dbReference type="PROSITE" id="PS50915">
    <property type="entry name" value="CRYSTALLIN_BETA_GAMMA"/>
    <property type="match status" value="9"/>
</dbReference>
<evidence type="ECO:0000256" key="1">
    <source>
        <dbReference type="ARBA" id="ARBA00009646"/>
    </source>
</evidence>
<dbReference type="InterPro" id="IPR050252">
    <property type="entry name" value="Beta/Gamma-Crystallin"/>
</dbReference>
<dbReference type="Gene3D" id="2.60.20.10">
    <property type="entry name" value="Crystallins"/>
    <property type="match status" value="6"/>
</dbReference>
<feature type="domain" description="Beta/gamma crystallin 'Greek key'" evidence="4">
    <location>
        <begin position="422"/>
        <end position="474"/>
    </location>
</feature>
<feature type="domain" description="Beta/gamma crystallin 'Greek key'" evidence="4">
    <location>
        <begin position="900"/>
        <end position="941"/>
    </location>
</feature>
<feature type="domain" description="Beta/gamma crystallin 'Greek key'" evidence="4">
    <location>
        <begin position="629"/>
        <end position="670"/>
    </location>
</feature>
<dbReference type="PANTHER" id="PTHR11818:SF2">
    <property type="entry name" value="BETA_GAMMA CRYSTALLIN DOMAIN-CONTAINING PROTEIN 1"/>
    <property type="match status" value="1"/>
</dbReference>